<dbReference type="Pfam" id="PF01206">
    <property type="entry name" value="TusA"/>
    <property type="match status" value="1"/>
</dbReference>
<keyword evidence="7" id="KW-1185">Reference proteome</keyword>
<keyword evidence="2 3" id="KW-0963">Cytoplasm</keyword>
<evidence type="ECO:0000256" key="1">
    <source>
        <dbReference type="ARBA" id="ARBA00008984"/>
    </source>
</evidence>
<feature type="active site" description="Cysteine persulfide intermediate" evidence="3">
    <location>
        <position position="26"/>
    </location>
</feature>
<proteinExistence type="inferred from homology"/>
<reference evidence="6" key="2">
    <citation type="submission" date="2020-06" db="EMBL/GenBank/DDBJ databases">
        <authorList>
            <person name="Dong N."/>
        </authorList>
    </citation>
    <scope>NUCLEOTIDE SEQUENCE</scope>
    <source>
        <strain evidence="6">DF46-2-2</strain>
    </source>
</reference>
<dbReference type="Proteomes" id="UP000063953">
    <property type="component" value="Chromosome"/>
</dbReference>
<feature type="domain" description="UPF0033" evidence="4">
    <location>
        <begin position="19"/>
        <end position="43"/>
    </location>
</feature>
<dbReference type="AlphaFoldDB" id="A0A0K1XAX5"/>
<evidence type="ECO:0000313" key="7">
    <source>
        <dbReference type="Proteomes" id="UP000063953"/>
    </source>
</evidence>
<dbReference type="NCBIfam" id="NF001423">
    <property type="entry name" value="PRK00299.1"/>
    <property type="match status" value="1"/>
</dbReference>
<comment type="similarity">
    <text evidence="1 3">Belongs to the sulfur carrier protein TusA family.</text>
</comment>
<keyword evidence="6" id="KW-0808">Transferase</keyword>
<dbReference type="CDD" id="cd03423">
    <property type="entry name" value="SirA"/>
    <property type="match status" value="1"/>
</dbReference>
<accession>A0A0K1XAX5</accession>
<evidence type="ECO:0000256" key="3">
    <source>
        <dbReference type="HAMAP-Rule" id="MF_00413"/>
    </source>
</evidence>
<dbReference type="InterPro" id="IPR022931">
    <property type="entry name" value="Sulphur_carrier_TusA"/>
</dbReference>
<dbReference type="RefSeq" id="WP_053099432.1">
    <property type="nucleotide sequence ID" value="NZ_CP012358.1"/>
</dbReference>
<reference evidence="6" key="3">
    <citation type="journal article" date="2022" name="Sci. Total Environ.">
        <title>Prevalence, transmission, and molecular epidemiology of tet(X)-positive bacteria among humans, animals, and environmental niches in China: An epidemiological, and genomic-based study.</title>
        <authorList>
            <person name="Dong N."/>
            <person name="Zeng Y."/>
            <person name="Cai C."/>
            <person name="Sun C."/>
            <person name="Lu J."/>
            <person name="Liu C."/>
            <person name="Zhou H."/>
            <person name="Sun Q."/>
            <person name="Shu L."/>
            <person name="Wang H."/>
            <person name="Wang Y."/>
            <person name="Wang S."/>
            <person name="Wu C."/>
            <person name="Chan E.W."/>
            <person name="Chen G."/>
            <person name="Shen Z."/>
            <person name="Chen S."/>
            <person name="Zhang R."/>
        </authorList>
    </citation>
    <scope>NUCLEOTIDE SEQUENCE</scope>
    <source>
        <strain evidence="6">DF46-2-2</strain>
    </source>
</reference>
<dbReference type="GO" id="GO:0005737">
    <property type="term" value="C:cytoplasm"/>
    <property type="evidence" value="ECO:0007669"/>
    <property type="project" value="UniProtKB-SubCell"/>
</dbReference>
<comment type="subcellular location">
    <subcellularLocation>
        <location evidence="3">Cytoplasm</location>
    </subcellularLocation>
</comment>
<dbReference type="GO" id="GO:0002143">
    <property type="term" value="P:tRNA wobble position uridine thiolation"/>
    <property type="evidence" value="ECO:0007669"/>
    <property type="project" value="InterPro"/>
</dbReference>
<evidence type="ECO:0000256" key="2">
    <source>
        <dbReference type="ARBA" id="ARBA00022490"/>
    </source>
</evidence>
<dbReference type="SUPFAM" id="SSF64307">
    <property type="entry name" value="SirA-like"/>
    <property type="match status" value="1"/>
</dbReference>
<dbReference type="EMBL" id="JACANB010000003">
    <property type="protein sequence ID" value="MDM1696381.1"/>
    <property type="molecule type" value="Genomic_DNA"/>
</dbReference>
<dbReference type="PANTHER" id="PTHR33279">
    <property type="entry name" value="SULFUR CARRIER PROTEIN YEDF-RELATED"/>
    <property type="match status" value="1"/>
</dbReference>
<dbReference type="GO" id="GO:0016740">
    <property type="term" value="F:transferase activity"/>
    <property type="evidence" value="ECO:0007669"/>
    <property type="project" value="UniProtKB-KW"/>
</dbReference>
<dbReference type="KEGG" id="pbb:AKN87_02095"/>
<evidence type="ECO:0000313" key="5">
    <source>
        <dbReference type="EMBL" id="AKX58535.1"/>
    </source>
</evidence>
<dbReference type="GeneID" id="93983058"/>
<evidence type="ECO:0000313" key="6">
    <source>
        <dbReference type="EMBL" id="MDM1696381.1"/>
    </source>
</evidence>
<name>A0A0K1XAX5_9GAMM</name>
<sequence>MNHNQQAVDPQQLMIASELDARGLFCPEPVMMLHNSVRQLQAGEVLHVIATDPSTQRDIPKFCTFLGHVLLAQQVQDSEFEYWIQKKAD</sequence>
<dbReference type="PANTHER" id="PTHR33279:SF2">
    <property type="entry name" value="SULFUR CARRIER PROTEIN TUSA"/>
    <property type="match status" value="1"/>
</dbReference>
<dbReference type="STRING" id="1697053.AKN87_02095"/>
<gene>
    <name evidence="3 6" type="primary">tusA</name>
    <name evidence="5" type="ORF">AKN88_00190</name>
    <name evidence="6" type="ORF">HX099_06855</name>
</gene>
<dbReference type="PATRIC" id="fig|1697052.3.peg.399"/>
<reference evidence="5 7" key="1">
    <citation type="journal article" date="2015" name="Genome Announc.">
        <title>Genome Sequences of Oblitimonas alkaliphila gen. nov. sp. nov. (Proposed), a Novel Bacterium of the Pseudomonadaceae Family.</title>
        <authorList>
            <person name="Lauer A.C."/>
            <person name="Nicholson A.C."/>
            <person name="Humrighouse B.W."/>
            <person name="Emery B."/>
            <person name="Drobish A."/>
            <person name="Juieng P."/>
            <person name="Loparev V."/>
            <person name="McQuiston J.R."/>
        </authorList>
    </citation>
    <scope>NUCLEOTIDE SEQUENCE [LARGE SCALE GENOMIC DNA]</scope>
    <source>
        <strain evidence="5 7">E5571</strain>
    </source>
</reference>
<dbReference type="PROSITE" id="PS01148">
    <property type="entry name" value="UPF0033"/>
    <property type="match status" value="1"/>
</dbReference>
<comment type="function">
    <text evidence="3">Sulfur carrier protein which probably makes part of a sulfur-relay system.</text>
</comment>
<organism evidence="5 7">
    <name type="scientific">Thiopseudomonas alkaliphila</name>
    <dbReference type="NCBI Taxonomy" id="1697053"/>
    <lineage>
        <taxon>Bacteria</taxon>
        <taxon>Pseudomonadati</taxon>
        <taxon>Pseudomonadota</taxon>
        <taxon>Gammaproteobacteria</taxon>
        <taxon>Pseudomonadales</taxon>
        <taxon>Pseudomonadaceae</taxon>
        <taxon>Thiopseudomonas</taxon>
    </lineage>
</organism>
<evidence type="ECO:0000259" key="4">
    <source>
        <dbReference type="PROSITE" id="PS01148"/>
    </source>
</evidence>
<dbReference type="Gene3D" id="3.30.110.40">
    <property type="entry name" value="TusA-like domain"/>
    <property type="match status" value="1"/>
</dbReference>
<protein>
    <recommendedName>
        <fullName evidence="3">Sulfur carrier protein TusA</fullName>
    </recommendedName>
</protein>
<dbReference type="InterPro" id="IPR001455">
    <property type="entry name" value="TusA-like"/>
</dbReference>
<dbReference type="GO" id="GO:0097163">
    <property type="term" value="F:sulfur carrier activity"/>
    <property type="evidence" value="ECO:0007669"/>
    <property type="project" value="UniProtKB-UniRule"/>
</dbReference>
<dbReference type="HAMAP" id="MF_00413">
    <property type="entry name" value="Thiourid_synth_A"/>
    <property type="match status" value="1"/>
</dbReference>
<dbReference type="EMBL" id="CP012365">
    <property type="protein sequence ID" value="AKX58535.1"/>
    <property type="molecule type" value="Genomic_DNA"/>
</dbReference>
<dbReference type="Proteomes" id="UP001173465">
    <property type="component" value="Unassembled WGS sequence"/>
</dbReference>
<dbReference type="InterPro" id="IPR036868">
    <property type="entry name" value="TusA-like_sf"/>
</dbReference>